<keyword evidence="5" id="KW-0256">Endoplasmic reticulum</keyword>
<keyword evidence="9 11" id="KW-0472">Membrane</keyword>
<proteinExistence type="inferred from homology"/>
<comment type="caution">
    <text evidence="12">The sequence shown here is derived from an EMBL/GenBank/DDBJ whole genome shotgun (WGS) entry which is preliminary data.</text>
</comment>
<dbReference type="Proteomes" id="UP000652761">
    <property type="component" value="Unassembled WGS sequence"/>
</dbReference>
<keyword evidence="4 11" id="KW-0812">Transmembrane</keyword>
<dbReference type="GO" id="GO:0015031">
    <property type="term" value="P:protein transport"/>
    <property type="evidence" value="ECO:0007669"/>
    <property type="project" value="UniProtKB-KW"/>
</dbReference>
<comment type="subcellular location">
    <subcellularLocation>
        <location evidence="1">Endoplasmic reticulum membrane</location>
        <topology evidence="1">Single-pass type IV membrane protein</topology>
    </subcellularLocation>
</comment>
<name>A0A843TQT6_COLES</name>
<keyword evidence="6" id="KW-0931">ER-Golgi transport</keyword>
<evidence type="ECO:0000256" key="6">
    <source>
        <dbReference type="ARBA" id="ARBA00022892"/>
    </source>
</evidence>
<keyword evidence="3" id="KW-0813">Transport</keyword>
<dbReference type="AlphaFoldDB" id="A0A843TQT6"/>
<keyword evidence="13" id="KW-1185">Reference proteome</keyword>
<dbReference type="InterPro" id="IPR019150">
    <property type="entry name" value="Vesicle_transport_protein_Use1"/>
</dbReference>
<dbReference type="GO" id="GO:0006890">
    <property type="term" value="P:retrograde vesicle-mediated transport, Golgi to endoplasmic reticulum"/>
    <property type="evidence" value="ECO:0007669"/>
    <property type="project" value="TreeGrafter"/>
</dbReference>
<keyword evidence="7" id="KW-0653">Protein transport</keyword>
<gene>
    <name evidence="12" type="ORF">Taro_003135</name>
</gene>
<dbReference type="Pfam" id="PF09753">
    <property type="entry name" value="Use1"/>
    <property type="match status" value="1"/>
</dbReference>
<dbReference type="GO" id="GO:0031201">
    <property type="term" value="C:SNARE complex"/>
    <property type="evidence" value="ECO:0007669"/>
    <property type="project" value="TreeGrafter"/>
</dbReference>
<evidence type="ECO:0000256" key="4">
    <source>
        <dbReference type="ARBA" id="ARBA00022692"/>
    </source>
</evidence>
<feature type="compositionally biased region" description="Low complexity" evidence="10">
    <location>
        <begin position="10"/>
        <end position="21"/>
    </location>
</feature>
<dbReference type="PANTHER" id="PTHR13050">
    <property type="entry name" value="USE1-LIKE PROTEIN"/>
    <property type="match status" value="1"/>
</dbReference>
<evidence type="ECO:0000256" key="5">
    <source>
        <dbReference type="ARBA" id="ARBA00022824"/>
    </source>
</evidence>
<organism evidence="12 13">
    <name type="scientific">Colocasia esculenta</name>
    <name type="common">Wild taro</name>
    <name type="synonym">Arum esculentum</name>
    <dbReference type="NCBI Taxonomy" id="4460"/>
    <lineage>
        <taxon>Eukaryota</taxon>
        <taxon>Viridiplantae</taxon>
        <taxon>Streptophyta</taxon>
        <taxon>Embryophyta</taxon>
        <taxon>Tracheophyta</taxon>
        <taxon>Spermatophyta</taxon>
        <taxon>Magnoliopsida</taxon>
        <taxon>Liliopsida</taxon>
        <taxon>Araceae</taxon>
        <taxon>Aroideae</taxon>
        <taxon>Colocasieae</taxon>
        <taxon>Colocasia</taxon>
    </lineage>
</organism>
<dbReference type="OrthoDB" id="4506189at2759"/>
<dbReference type="GO" id="GO:0005789">
    <property type="term" value="C:endoplasmic reticulum membrane"/>
    <property type="evidence" value="ECO:0007669"/>
    <property type="project" value="UniProtKB-SubCell"/>
</dbReference>
<accession>A0A843TQT6</accession>
<comment type="similarity">
    <text evidence="2">Belongs to the USE1 family.</text>
</comment>
<evidence type="ECO:0000256" key="9">
    <source>
        <dbReference type="ARBA" id="ARBA00023136"/>
    </source>
</evidence>
<protein>
    <recommendedName>
        <fullName evidence="14">USE1-like protein</fullName>
    </recommendedName>
</protein>
<dbReference type="EMBL" id="NMUH01000079">
    <property type="protein sequence ID" value="MQL70789.1"/>
    <property type="molecule type" value="Genomic_DNA"/>
</dbReference>
<keyword evidence="8 11" id="KW-1133">Transmembrane helix</keyword>
<feature type="region of interest" description="Disordered" evidence="10">
    <location>
        <begin position="1"/>
        <end position="56"/>
    </location>
</feature>
<reference evidence="12" key="1">
    <citation type="submission" date="2017-07" db="EMBL/GenBank/DDBJ databases">
        <title>Taro Niue Genome Assembly and Annotation.</title>
        <authorList>
            <person name="Atibalentja N."/>
            <person name="Keating K."/>
            <person name="Fields C.J."/>
        </authorList>
    </citation>
    <scope>NUCLEOTIDE SEQUENCE</scope>
    <source>
        <strain evidence="12">Niue_2</strain>
        <tissue evidence="12">Leaf</tissue>
    </source>
</reference>
<dbReference type="GO" id="GO:0005484">
    <property type="term" value="F:SNAP receptor activity"/>
    <property type="evidence" value="ECO:0007669"/>
    <property type="project" value="TreeGrafter"/>
</dbReference>
<dbReference type="PANTHER" id="PTHR13050:SF7">
    <property type="entry name" value="VESICLE TRANSPORT PROTEIN USE1"/>
    <property type="match status" value="1"/>
</dbReference>
<evidence type="ECO:0000256" key="11">
    <source>
        <dbReference type="SAM" id="Phobius"/>
    </source>
</evidence>
<evidence type="ECO:0000256" key="2">
    <source>
        <dbReference type="ARBA" id="ARBA00007891"/>
    </source>
</evidence>
<evidence type="ECO:0000256" key="8">
    <source>
        <dbReference type="ARBA" id="ARBA00022989"/>
    </source>
</evidence>
<feature type="transmembrane region" description="Helical" evidence="11">
    <location>
        <begin position="308"/>
        <end position="327"/>
    </location>
</feature>
<evidence type="ECO:0000256" key="1">
    <source>
        <dbReference type="ARBA" id="ARBA00004163"/>
    </source>
</evidence>
<evidence type="ECO:0000256" key="3">
    <source>
        <dbReference type="ARBA" id="ARBA00022448"/>
    </source>
</evidence>
<evidence type="ECO:0000256" key="10">
    <source>
        <dbReference type="SAM" id="MobiDB-lite"/>
    </source>
</evidence>
<evidence type="ECO:0000313" key="12">
    <source>
        <dbReference type="EMBL" id="MQL70789.1"/>
    </source>
</evidence>
<evidence type="ECO:0000313" key="13">
    <source>
        <dbReference type="Proteomes" id="UP000652761"/>
    </source>
</evidence>
<evidence type="ECO:0000256" key="7">
    <source>
        <dbReference type="ARBA" id="ARBA00022927"/>
    </source>
</evidence>
<dbReference type="CDD" id="cd15860">
    <property type="entry name" value="SNARE_USE1"/>
    <property type="match status" value="1"/>
</dbReference>
<evidence type="ECO:0008006" key="14">
    <source>
        <dbReference type="Google" id="ProtNLM"/>
    </source>
</evidence>
<sequence>MDPPSRRRASPSSPTCASSSRHQASEPRRHRCEPRIAVPSTVGPSTPTPSPTPSPTLRRVIVEKAEKTDIPDIDKKNRTTASRTSIPLLLQQTKHPLELFSLDFSLHLVVLGFDMRISKTEVNLKRLLAAAPRQQNQAKLVHHFKAKLNDYSKKIEALAAQLTAPLLGPVEAVDNKTSLEKEPSQNEQAAVTIDSTQGLRRRLIHHSGPAERTHEIKENDPLTPVRLDDAAQAHIERHRKLQDDLTDEMVVLAQQLKESSLMMNKSLQETEKVLDSTERAVELSLASTGRANVRAMEIYSESAKTSCFTWLIIFMMTCGFIMVVLLIRVT</sequence>